<dbReference type="EMBL" id="JYDS01001050">
    <property type="protein sequence ID" value="KRY99781.1"/>
    <property type="molecule type" value="Genomic_DNA"/>
</dbReference>
<dbReference type="AlphaFoldDB" id="A0A0V1GNI1"/>
<proteinExistence type="predicted"/>
<keyword evidence="4" id="KW-1185">Reference proteome</keyword>
<dbReference type="EMBL" id="JYDV01000419">
    <property type="protein sequence ID" value="KRZ20334.1"/>
    <property type="molecule type" value="Genomic_DNA"/>
</dbReference>
<dbReference type="Proteomes" id="UP000054805">
    <property type="component" value="Unassembled WGS sequence"/>
</dbReference>
<evidence type="ECO:0000313" key="3">
    <source>
        <dbReference type="EMBL" id="KRZ20334.1"/>
    </source>
</evidence>
<organism evidence="1 4">
    <name type="scientific">Trichinella pseudospiralis</name>
    <name type="common">Parasitic roundworm</name>
    <dbReference type="NCBI Taxonomy" id="6337"/>
    <lineage>
        <taxon>Eukaryota</taxon>
        <taxon>Metazoa</taxon>
        <taxon>Ecdysozoa</taxon>
        <taxon>Nematoda</taxon>
        <taxon>Enoplea</taxon>
        <taxon>Dorylaimia</taxon>
        <taxon>Trichinellida</taxon>
        <taxon>Trichinellidae</taxon>
        <taxon>Trichinella</taxon>
    </lineage>
</organism>
<dbReference type="EMBL" id="JYDS01001075">
    <property type="protein sequence ID" value="KRY99710.1"/>
    <property type="molecule type" value="Genomic_DNA"/>
</dbReference>
<evidence type="ECO:0000313" key="2">
    <source>
        <dbReference type="EMBL" id="KRY99781.1"/>
    </source>
</evidence>
<evidence type="ECO:0000313" key="4">
    <source>
        <dbReference type="Proteomes" id="UP000054805"/>
    </source>
</evidence>
<protein>
    <submittedName>
        <fullName evidence="1">Uncharacterized protein</fullName>
    </submittedName>
</protein>
<evidence type="ECO:0000313" key="1">
    <source>
        <dbReference type="EMBL" id="KRY99710.1"/>
    </source>
</evidence>
<sequence length="43" mass="4839">MSFGDSTNCNVQCISEEIPPPLYKSQERPITGQQLVQCVYTAY</sequence>
<reference evidence="4 5" key="1">
    <citation type="submission" date="2015-01" db="EMBL/GenBank/DDBJ databases">
        <title>Evolution of Trichinella species and genotypes.</title>
        <authorList>
            <person name="Korhonen P.K."/>
            <person name="Edoardo P."/>
            <person name="Giuseppe L.R."/>
            <person name="Gasser R.B."/>
        </authorList>
    </citation>
    <scope>NUCLEOTIDE SEQUENCE [LARGE SCALE GENOMIC DNA]</scope>
    <source>
        <strain evidence="3">ISS176</strain>
        <strain evidence="1">ISS588</strain>
    </source>
</reference>
<comment type="caution">
    <text evidence="1">The sequence shown here is derived from an EMBL/GenBank/DDBJ whole genome shotgun (WGS) entry which is preliminary data.</text>
</comment>
<dbReference type="Proteomes" id="UP000054826">
    <property type="component" value="Unassembled WGS sequence"/>
</dbReference>
<gene>
    <name evidence="1" type="ORF">T4B_10180</name>
    <name evidence="2" type="ORF">T4B_10849</name>
    <name evidence="3" type="ORF">T4C_8157</name>
</gene>
<name>A0A0V1GNI1_TRIPS</name>
<accession>A0A0V1GNI1</accession>
<evidence type="ECO:0000313" key="5">
    <source>
        <dbReference type="Proteomes" id="UP000054826"/>
    </source>
</evidence>